<proteinExistence type="inferred from homology"/>
<dbReference type="InterPro" id="IPR003761">
    <property type="entry name" value="Exonuc_VII_S"/>
</dbReference>
<dbReference type="GO" id="GO:0006308">
    <property type="term" value="P:DNA catabolic process"/>
    <property type="evidence" value="ECO:0007669"/>
    <property type="project" value="InterPro"/>
</dbReference>
<dbReference type="NCBIfam" id="TIGR01280">
    <property type="entry name" value="xseB"/>
    <property type="match status" value="1"/>
</dbReference>
<dbReference type="PANTHER" id="PTHR34137">
    <property type="entry name" value="EXODEOXYRIBONUCLEASE 7 SMALL SUBUNIT"/>
    <property type="match status" value="1"/>
</dbReference>
<protein>
    <submittedName>
        <fullName evidence="4">Uncharacterized protein</fullName>
    </submittedName>
</protein>
<feature type="non-terminal residue" evidence="4">
    <location>
        <position position="1"/>
    </location>
</feature>
<dbReference type="InterPro" id="IPR037004">
    <property type="entry name" value="Exonuc_VII_ssu_sf"/>
</dbReference>
<dbReference type="PANTHER" id="PTHR34137:SF1">
    <property type="entry name" value="EXODEOXYRIBONUCLEASE 7 SMALL SUBUNIT"/>
    <property type="match status" value="1"/>
</dbReference>
<dbReference type="Pfam" id="PF02609">
    <property type="entry name" value="Exonuc_VII_S"/>
    <property type="match status" value="1"/>
</dbReference>
<keyword evidence="3" id="KW-0378">Hydrolase</keyword>
<dbReference type="AlphaFoldDB" id="A0A382K7X4"/>
<keyword evidence="1" id="KW-0963">Cytoplasm</keyword>
<gene>
    <name evidence="4" type="ORF">METZ01_LOCUS273908</name>
</gene>
<dbReference type="GO" id="GO:0009318">
    <property type="term" value="C:exodeoxyribonuclease VII complex"/>
    <property type="evidence" value="ECO:0007669"/>
    <property type="project" value="InterPro"/>
</dbReference>
<dbReference type="EMBL" id="UINC01079244">
    <property type="protein sequence ID" value="SVC21054.1"/>
    <property type="molecule type" value="Genomic_DNA"/>
</dbReference>
<dbReference type="PIRSF" id="PIRSF006488">
    <property type="entry name" value="Exonuc_VII_S"/>
    <property type="match status" value="1"/>
</dbReference>
<evidence type="ECO:0000256" key="1">
    <source>
        <dbReference type="ARBA" id="ARBA00022490"/>
    </source>
</evidence>
<keyword evidence="2" id="KW-0540">Nuclease</keyword>
<dbReference type="Gene3D" id="1.10.287.1040">
    <property type="entry name" value="Exonuclease VII, small subunit"/>
    <property type="match status" value="1"/>
</dbReference>
<dbReference type="NCBIfam" id="NF002140">
    <property type="entry name" value="PRK00977.1-4"/>
    <property type="match status" value="1"/>
</dbReference>
<dbReference type="HAMAP" id="MF_00337">
    <property type="entry name" value="Exonuc_7_S"/>
    <property type="match status" value="1"/>
</dbReference>
<accession>A0A382K7X4</accession>
<name>A0A382K7X4_9ZZZZ</name>
<dbReference type="GO" id="GO:0008855">
    <property type="term" value="F:exodeoxyribonuclease VII activity"/>
    <property type="evidence" value="ECO:0007669"/>
    <property type="project" value="InterPro"/>
</dbReference>
<reference evidence="4" key="1">
    <citation type="submission" date="2018-05" db="EMBL/GenBank/DDBJ databases">
        <authorList>
            <person name="Lanie J.A."/>
            <person name="Ng W.-L."/>
            <person name="Kazmierczak K.M."/>
            <person name="Andrzejewski T.M."/>
            <person name="Davidsen T.M."/>
            <person name="Wayne K.J."/>
            <person name="Tettelin H."/>
            <person name="Glass J.I."/>
            <person name="Rusch D."/>
            <person name="Podicherti R."/>
            <person name="Tsui H.-C.T."/>
            <person name="Winkler M.E."/>
        </authorList>
    </citation>
    <scope>NUCLEOTIDE SEQUENCE</scope>
</reference>
<evidence type="ECO:0000256" key="2">
    <source>
        <dbReference type="ARBA" id="ARBA00022722"/>
    </source>
</evidence>
<evidence type="ECO:0000313" key="4">
    <source>
        <dbReference type="EMBL" id="SVC21054.1"/>
    </source>
</evidence>
<sequence length="80" mass="8980">VTKTKKRHPNLEKSLADLETIVEELESGELSLDRSLQMFEKGIQLSRECQAALKEAEQKVQVLVNDELKDLDADGLDQNG</sequence>
<dbReference type="SUPFAM" id="SSF116842">
    <property type="entry name" value="XseB-like"/>
    <property type="match status" value="1"/>
</dbReference>
<organism evidence="4">
    <name type="scientific">marine metagenome</name>
    <dbReference type="NCBI Taxonomy" id="408172"/>
    <lineage>
        <taxon>unclassified sequences</taxon>
        <taxon>metagenomes</taxon>
        <taxon>ecological metagenomes</taxon>
    </lineage>
</organism>
<dbReference type="GO" id="GO:0005829">
    <property type="term" value="C:cytosol"/>
    <property type="evidence" value="ECO:0007669"/>
    <property type="project" value="TreeGrafter"/>
</dbReference>
<evidence type="ECO:0000256" key="3">
    <source>
        <dbReference type="ARBA" id="ARBA00022801"/>
    </source>
</evidence>